<dbReference type="Proteomes" id="UP000018806">
    <property type="component" value="Segment"/>
</dbReference>
<proteinExistence type="predicted"/>
<evidence type="ECO:0000313" key="3">
    <source>
        <dbReference type="Proteomes" id="UP000018806"/>
    </source>
</evidence>
<evidence type="ECO:0000313" key="2">
    <source>
        <dbReference type="EMBL" id="AHB79572.1"/>
    </source>
</evidence>
<accession>V5URL3</accession>
<dbReference type="KEGG" id="vg:18479839"/>
<protein>
    <submittedName>
        <fullName evidence="2">Uncharacterized protein</fullName>
    </submittedName>
</protein>
<reference evidence="2 3" key="1">
    <citation type="submission" date="2013-09" db="EMBL/GenBank/DDBJ databases">
        <authorList>
            <person name="Alapati N."/>
            <person name="Amjadi S."/>
            <person name="Brashears C.B."/>
            <person name="Briell V.C."/>
            <person name="Cody B.J."/>
            <person name="Durham R.J."/>
            <person name="Griffin A.K."/>
            <person name="Henderson M.S."/>
            <person name="Interrante E.J."/>
            <person name="Killingsworth B.W."/>
            <person name="Kolar C.R."/>
            <person name="Lee T."/>
            <person name="Mundhenk S.E."/>
            <person name="Myers M.E."/>
            <person name="Olaniyan O.M."/>
            <person name="Orlando C.M."/>
            <person name="Peterson C.E."/>
            <person name="Riley B.C."/>
            <person name="Sawyer L.E."/>
            <person name="Simitzi N.J."/>
            <person name="St Cyr M.K."/>
            <person name="White R.K."/>
            <person name="Wu H."/>
            <person name="Adair T.L."/>
            <person name="Gibbon B.C."/>
            <person name="Buck G.A."/>
            <person name="Campbell R."/>
            <person name="Carvalho M.R."/>
            <person name="Duckworth R.A."/>
            <person name="Dunn T."/>
            <person name="Halpern C."/>
            <person name="Johnson A."/>
            <person name="Kiflezghi M.G."/>
            <person name="Lee V."/>
            <person name="Loviza R.A."/>
            <person name="Serrano M.G."/>
            <person name="Shah Z.V."/>
            <person name="Sharma K."/>
            <person name="Voegtly L.J."/>
            <person name="Walstead R."/>
            <person name="Wang Y.P."/>
            <person name="Bradley K.W."/>
            <person name="Clarke D.Q."/>
            <person name="Barker L.P."/>
            <person name="Bailey C."/>
            <person name="Asai D.J."/>
            <person name="Bowman C.A."/>
            <person name="Russell D.A."/>
            <person name="Pope W.H."/>
            <person name="Jacobs-Sera D."/>
            <person name="Hendrix R.W."/>
            <person name="Hatfull G.F."/>
        </authorList>
    </citation>
    <scope>NUCLEOTIDE SEQUENCE [LARGE SCALE GENOMIC DNA]</scope>
</reference>
<dbReference type="GeneID" id="18479839"/>
<gene>
    <name evidence="2" type="primary">42</name>
    <name evidence="2" type="ORF">PBI_VALIDUS_42</name>
</gene>
<dbReference type="RefSeq" id="YP_009002692.1">
    <property type="nucleotide sequence ID" value="NC_023498.1"/>
</dbReference>
<sequence>MAQPHEHLGRDELLALARAERLALEQDNLAARRTIAELQRRIDGNDERLRAIDETIGHLS</sequence>
<keyword evidence="1" id="KW-0175">Coiled coil</keyword>
<name>V5URL3_9CAUD</name>
<feature type="coiled-coil region" evidence="1">
    <location>
        <begin position="21"/>
        <end position="55"/>
    </location>
</feature>
<evidence type="ECO:0000256" key="1">
    <source>
        <dbReference type="SAM" id="Coils"/>
    </source>
</evidence>
<keyword evidence="3" id="KW-1185">Reference proteome</keyword>
<dbReference type="EMBL" id="KF713486">
    <property type="protein sequence ID" value="AHB79572.1"/>
    <property type="molecule type" value="Genomic_DNA"/>
</dbReference>
<organism evidence="2 3">
    <name type="scientific">Mycobacterium phage Validus</name>
    <dbReference type="NCBI Taxonomy" id="1414747"/>
    <lineage>
        <taxon>Viruses</taxon>
        <taxon>Duplodnaviria</taxon>
        <taxon>Heunggongvirae</taxon>
        <taxon>Uroviricota</taxon>
        <taxon>Caudoviricetes</taxon>
        <taxon>Weiservirinae</taxon>
        <taxon>Anayavirus</taxon>
        <taxon>Anayavirus validus</taxon>
    </lineage>
</organism>
<dbReference type="OrthoDB" id="29046at10239"/>